<evidence type="ECO:0000256" key="4">
    <source>
        <dbReference type="ARBA" id="ARBA00023136"/>
    </source>
</evidence>
<dbReference type="GO" id="GO:0007030">
    <property type="term" value="P:Golgi organization"/>
    <property type="evidence" value="ECO:0007669"/>
    <property type="project" value="TreeGrafter"/>
</dbReference>
<evidence type="ECO:0000313" key="8">
    <source>
        <dbReference type="Proteomes" id="UP000248961"/>
    </source>
</evidence>
<reference evidence="7 8" key="1">
    <citation type="submission" date="2018-02" db="EMBL/GenBank/DDBJ databases">
        <title>The genomes of Aspergillus section Nigri reveals drivers in fungal speciation.</title>
        <authorList>
            <consortium name="DOE Joint Genome Institute"/>
            <person name="Vesth T.C."/>
            <person name="Nybo J."/>
            <person name="Theobald S."/>
            <person name="Brandl J."/>
            <person name="Frisvad J.C."/>
            <person name="Nielsen K.F."/>
            <person name="Lyhne E.K."/>
            <person name="Kogle M.E."/>
            <person name="Kuo A."/>
            <person name="Riley R."/>
            <person name="Clum A."/>
            <person name="Nolan M."/>
            <person name="Lipzen A."/>
            <person name="Salamov A."/>
            <person name="Henrissat B."/>
            <person name="Wiebenga A."/>
            <person name="De vries R.P."/>
            <person name="Grigoriev I.V."/>
            <person name="Mortensen U.H."/>
            <person name="Andersen M.R."/>
            <person name="Baker S.E."/>
        </authorList>
    </citation>
    <scope>NUCLEOTIDE SEQUENCE [LARGE SCALE GENOMIC DNA]</scope>
    <source>
        <strain evidence="7 8">CBS 101889</strain>
    </source>
</reference>
<accession>A0A395IDR2</accession>
<organism evidence="7 8">
    <name type="scientific">Aspergillus homomorphus (strain CBS 101889)</name>
    <dbReference type="NCBI Taxonomy" id="1450537"/>
    <lineage>
        <taxon>Eukaryota</taxon>
        <taxon>Fungi</taxon>
        <taxon>Dikarya</taxon>
        <taxon>Ascomycota</taxon>
        <taxon>Pezizomycotina</taxon>
        <taxon>Eurotiomycetes</taxon>
        <taxon>Eurotiomycetidae</taxon>
        <taxon>Eurotiales</taxon>
        <taxon>Aspergillaceae</taxon>
        <taxon>Aspergillus</taxon>
        <taxon>Aspergillus subgen. Circumdati</taxon>
    </lineage>
</organism>
<evidence type="ECO:0000256" key="5">
    <source>
        <dbReference type="SAM" id="MobiDB-lite"/>
    </source>
</evidence>
<dbReference type="VEuPathDB" id="FungiDB:BO97DRAFT_359027"/>
<dbReference type="Pfam" id="PF04495">
    <property type="entry name" value="GRASP55_65"/>
    <property type="match status" value="1"/>
</dbReference>
<keyword evidence="3" id="KW-0333">Golgi apparatus</keyword>
<protein>
    <recommendedName>
        <fullName evidence="6">PDZ GRASP-type domain-containing protein</fullName>
    </recommendedName>
</protein>
<keyword evidence="2" id="KW-0677">Repeat</keyword>
<feature type="region of interest" description="Disordered" evidence="5">
    <location>
        <begin position="229"/>
        <end position="381"/>
    </location>
</feature>
<proteinExistence type="predicted"/>
<comment type="subcellular location">
    <subcellularLocation>
        <location evidence="1">Golgi apparatus membrane</location>
    </subcellularLocation>
</comment>
<dbReference type="RefSeq" id="XP_025556447.1">
    <property type="nucleotide sequence ID" value="XM_025692302.1"/>
</dbReference>
<gene>
    <name evidence="7" type="ORF">BO97DRAFT_359027</name>
</gene>
<evidence type="ECO:0000256" key="2">
    <source>
        <dbReference type="ARBA" id="ARBA00022737"/>
    </source>
</evidence>
<dbReference type="Gene3D" id="2.30.42.10">
    <property type="match status" value="2"/>
</dbReference>
<evidence type="ECO:0000256" key="3">
    <source>
        <dbReference type="ARBA" id="ARBA00023034"/>
    </source>
</evidence>
<dbReference type="InterPro" id="IPR007583">
    <property type="entry name" value="GRASP55_65"/>
</dbReference>
<dbReference type="FunFam" id="2.30.42.10:FF:000026">
    <property type="entry name" value="Golgi reassembly stacking protein 2"/>
    <property type="match status" value="1"/>
</dbReference>
<feature type="domain" description="PDZ GRASP-type" evidence="6">
    <location>
        <begin position="28"/>
        <end position="112"/>
    </location>
</feature>
<dbReference type="PANTHER" id="PTHR12893:SF0">
    <property type="entry name" value="GRASP65"/>
    <property type="match status" value="1"/>
</dbReference>
<keyword evidence="4" id="KW-0472">Membrane</keyword>
<dbReference type="GO" id="GO:0000139">
    <property type="term" value="C:Golgi membrane"/>
    <property type="evidence" value="ECO:0007669"/>
    <property type="project" value="UniProtKB-SubCell"/>
</dbReference>
<evidence type="ECO:0000256" key="1">
    <source>
        <dbReference type="ARBA" id="ARBA00004394"/>
    </source>
</evidence>
<dbReference type="PROSITE" id="PS51865">
    <property type="entry name" value="PDZ_GRASP"/>
    <property type="match status" value="2"/>
</dbReference>
<evidence type="ECO:0000313" key="7">
    <source>
        <dbReference type="EMBL" id="RAL17293.1"/>
    </source>
</evidence>
<dbReference type="InterPro" id="IPR024958">
    <property type="entry name" value="GRASP_PDZ"/>
</dbReference>
<sequence length="381" mass="40290">MFGAFNRFIGLDAEPAQQPRSSTADNSFGFQVLRNKDAELPLEPWFDFIIGINGRLIEDPDPTLFATEVRNCAGSSVTFEVWSAKGQKSHSVSIPVPAANPTLGLAVQLAPLSSTQNIWHVLSIPSPLSPAYRAGLLPHSDYIIGTPSGTLRGESALGELVEDHLDRTLVLWVYNSEFDVVREVELIPTRGWGGEGALGAELGFGALHRLPIGLGEEVEGPGEVVFETGRGEATPQYGGYGYAQQHPQQQQQPSPQAYGDQQGQHHQFLVPANLSSPPPPPVAAGSMPAITSTNRVGSPAAGAVASHGRSHRKARAAPSPSTFDEYFAEGLQKSQELDYAPSSRKGTPLPPPPKKGGAGGVLQSPPPPPPVASDSTSPVAE</sequence>
<dbReference type="EMBL" id="KZ824267">
    <property type="protein sequence ID" value="RAL17293.1"/>
    <property type="molecule type" value="Genomic_DNA"/>
</dbReference>
<dbReference type="InterPro" id="IPR036034">
    <property type="entry name" value="PDZ_sf"/>
</dbReference>
<dbReference type="PANTHER" id="PTHR12893">
    <property type="entry name" value="GOLGI REASSEMBLY STACKING PROTEIN GRASP"/>
    <property type="match status" value="1"/>
</dbReference>
<dbReference type="STRING" id="1450537.A0A395IDR2"/>
<feature type="domain" description="PDZ GRASP-type" evidence="6">
    <location>
        <begin position="117"/>
        <end position="207"/>
    </location>
</feature>
<dbReference type="Proteomes" id="UP000248961">
    <property type="component" value="Unassembled WGS sequence"/>
</dbReference>
<name>A0A395IDR2_ASPHC</name>
<dbReference type="AlphaFoldDB" id="A0A395IDR2"/>
<keyword evidence="8" id="KW-1185">Reference proteome</keyword>
<feature type="compositionally biased region" description="Low complexity" evidence="5">
    <location>
        <begin position="242"/>
        <end position="262"/>
    </location>
</feature>
<dbReference type="OrthoDB" id="3318at2759"/>
<dbReference type="GeneID" id="37196591"/>
<evidence type="ECO:0000259" key="6">
    <source>
        <dbReference type="PROSITE" id="PS51865"/>
    </source>
</evidence>